<protein>
    <recommendedName>
        <fullName evidence="7">ATP synthase subunit delta</fullName>
    </recommendedName>
    <alternativeName>
        <fullName evidence="7">ATP synthase F(1) sector subunit delta</fullName>
    </alternativeName>
    <alternativeName>
        <fullName evidence="7">F-type ATPase subunit delta</fullName>
        <shortName evidence="7">F-ATPase subunit delta</shortName>
    </alternativeName>
</protein>
<dbReference type="OrthoDB" id="5242917at2"/>
<evidence type="ECO:0000256" key="2">
    <source>
        <dbReference type="ARBA" id="ARBA00022448"/>
    </source>
</evidence>
<keyword evidence="2 7" id="KW-0813">Transport</keyword>
<dbReference type="EMBL" id="VRSW01000002">
    <property type="protein sequence ID" value="TXK04578.1"/>
    <property type="molecule type" value="Genomic_DNA"/>
</dbReference>
<keyword evidence="5 7" id="KW-0472">Membrane</keyword>
<dbReference type="NCBIfam" id="NF009967">
    <property type="entry name" value="PRK13430.1"/>
    <property type="match status" value="1"/>
</dbReference>
<dbReference type="NCBIfam" id="TIGR01145">
    <property type="entry name" value="ATP_synt_delta"/>
    <property type="match status" value="1"/>
</dbReference>
<evidence type="ECO:0000256" key="5">
    <source>
        <dbReference type="ARBA" id="ARBA00023136"/>
    </source>
</evidence>
<keyword evidence="6 7" id="KW-0066">ATP synthesis</keyword>
<comment type="subcellular location">
    <subcellularLocation>
        <location evidence="7">Cell membrane</location>
        <topology evidence="7">Peripheral membrane protein</topology>
    </subcellularLocation>
    <subcellularLocation>
        <location evidence="1">Membrane</location>
    </subcellularLocation>
</comment>
<evidence type="ECO:0000256" key="3">
    <source>
        <dbReference type="ARBA" id="ARBA00022781"/>
    </source>
</evidence>
<evidence type="ECO:0000313" key="9">
    <source>
        <dbReference type="Proteomes" id="UP000321196"/>
    </source>
</evidence>
<dbReference type="InterPro" id="IPR000711">
    <property type="entry name" value="ATPase_OSCP/dsu"/>
</dbReference>
<evidence type="ECO:0000256" key="7">
    <source>
        <dbReference type="HAMAP-Rule" id="MF_01416"/>
    </source>
</evidence>
<sequence length="262" mass="26995">MGSATTQALAAAAIALDAQTVDLETARELFTAAQVIGSSKQLCGALADPTASVASRSRVVATVFGAQFQPATIAALTAAVSLRWSNPADLVAGIEDLGVRAASRAAEGVDLEGELFSVSRVIAENPALELALGSRLGQDEAKGALIEKLLAGKASEVTTLVVSSLVQDPRGRRVRSMLSHAMRLVAQQRGGVVATVTSASALSAEQQERLTVALSKNYGGRISLNVVIDPAVVGGLRVQIADDVIDGTISSRIEDLRQKLAG</sequence>
<dbReference type="HAMAP" id="MF_01416">
    <property type="entry name" value="ATP_synth_delta_bact"/>
    <property type="match status" value="1"/>
</dbReference>
<dbReference type="AlphaFoldDB" id="A0A5C8HM56"/>
<dbReference type="PANTHER" id="PTHR11910">
    <property type="entry name" value="ATP SYNTHASE DELTA CHAIN"/>
    <property type="match status" value="1"/>
</dbReference>
<dbReference type="Pfam" id="PF00213">
    <property type="entry name" value="OSCP"/>
    <property type="match status" value="1"/>
</dbReference>
<keyword evidence="7" id="KW-0139">CF(1)</keyword>
<name>A0A5C8HM56_9MICO</name>
<accession>A0A5C8HM56</accession>
<gene>
    <name evidence="7" type="primary">atpH</name>
    <name evidence="8" type="ORF">FVP60_07810</name>
</gene>
<dbReference type="GO" id="GO:0046933">
    <property type="term" value="F:proton-transporting ATP synthase activity, rotational mechanism"/>
    <property type="evidence" value="ECO:0007669"/>
    <property type="project" value="UniProtKB-UniRule"/>
</dbReference>
<keyword evidence="9" id="KW-1185">Reference proteome</keyword>
<evidence type="ECO:0000256" key="1">
    <source>
        <dbReference type="ARBA" id="ARBA00004370"/>
    </source>
</evidence>
<dbReference type="PRINTS" id="PR00125">
    <property type="entry name" value="ATPASEDELTA"/>
</dbReference>
<evidence type="ECO:0000313" key="8">
    <source>
        <dbReference type="EMBL" id="TXK04578.1"/>
    </source>
</evidence>
<keyword evidence="3 7" id="KW-0375">Hydrogen ion transport</keyword>
<evidence type="ECO:0000256" key="4">
    <source>
        <dbReference type="ARBA" id="ARBA00023065"/>
    </source>
</evidence>
<dbReference type="GO" id="GO:0045259">
    <property type="term" value="C:proton-transporting ATP synthase complex"/>
    <property type="evidence" value="ECO:0007669"/>
    <property type="project" value="UniProtKB-KW"/>
</dbReference>
<comment type="caution">
    <text evidence="8">The sequence shown here is derived from an EMBL/GenBank/DDBJ whole genome shotgun (WGS) entry which is preliminary data.</text>
</comment>
<keyword evidence="4 7" id="KW-0406">Ion transport</keyword>
<comment type="similarity">
    <text evidence="7">Belongs to the ATPase delta chain family.</text>
</comment>
<keyword evidence="7" id="KW-1003">Cell membrane</keyword>
<comment type="function">
    <text evidence="7">F(1)F(0) ATP synthase produces ATP from ADP in the presence of a proton or sodium gradient. F-type ATPases consist of two structural domains, F(1) containing the extramembraneous catalytic core and F(0) containing the membrane proton channel, linked together by a central stalk and a peripheral stalk. During catalysis, ATP synthesis in the catalytic domain of F(1) is coupled via a rotary mechanism of the central stalk subunits to proton translocation.</text>
</comment>
<dbReference type="GO" id="GO:0005886">
    <property type="term" value="C:plasma membrane"/>
    <property type="evidence" value="ECO:0007669"/>
    <property type="project" value="UniProtKB-SubCell"/>
</dbReference>
<reference evidence="8 9" key="1">
    <citation type="submission" date="2019-08" db="EMBL/GenBank/DDBJ databases">
        <authorList>
            <person name="Dong K."/>
        </authorList>
    </citation>
    <scope>NUCLEOTIDE SEQUENCE [LARGE SCALE GENOMIC DNA]</scope>
    <source>
        <strain evidence="8 9">M4-8</strain>
    </source>
</reference>
<proteinExistence type="inferred from homology"/>
<organism evidence="8 9">
    <name type="scientific">Microbacterium mitrae</name>
    <dbReference type="NCBI Taxonomy" id="664640"/>
    <lineage>
        <taxon>Bacteria</taxon>
        <taxon>Bacillati</taxon>
        <taxon>Actinomycetota</taxon>
        <taxon>Actinomycetes</taxon>
        <taxon>Micrococcales</taxon>
        <taxon>Microbacteriaceae</taxon>
        <taxon>Microbacterium</taxon>
    </lineage>
</organism>
<evidence type="ECO:0000256" key="6">
    <source>
        <dbReference type="ARBA" id="ARBA00023310"/>
    </source>
</evidence>
<dbReference type="RefSeq" id="WP_147825713.1">
    <property type="nucleotide sequence ID" value="NZ_BAAARG010000002.1"/>
</dbReference>
<dbReference type="Proteomes" id="UP000321196">
    <property type="component" value="Unassembled WGS sequence"/>
</dbReference>
<comment type="function">
    <text evidence="7">This protein is part of the stalk that links CF(0) to CF(1). It either transmits conformational changes from CF(0) to CF(1) or is implicated in proton conduction.</text>
</comment>